<feature type="domain" description="Oxidoreductase-like" evidence="2">
    <location>
        <begin position="87"/>
        <end position="129"/>
    </location>
</feature>
<dbReference type="InterPro" id="IPR019180">
    <property type="entry name" value="Oxidoreductase-like_N"/>
</dbReference>
<dbReference type="PANTHER" id="PTHR21193:SF3">
    <property type="entry name" value="OXIDOREDUCTASE-LIKE DOMAIN-CONTAINING PROTEIN 1"/>
    <property type="match status" value="1"/>
</dbReference>
<evidence type="ECO:0000313" key="4">
    <source>
        <dbReference type="Proteomes" id="UP000620124"/>
    </source>
</evidence>
<dbReference type="InterPro" id="IPR039251">
    <property type="entry name" value="OXLD1"/>
</dbReference>
<organism evidence="3 4">
    <name type="scientific">Mycena venus</name>
    <dbReference type="NCBI Taxonomy" id="2733690"/>
    <lineage>
        <taxon>Eukaryota</taxon>
        <taxon>Fungi</taxon>
        <taxon>Dikarya</taxon>
        <taxon>Basidiomycota</taxon>
        <taxon>Agaricomycotina</taxon>
        <taxon>Agaricomycetes</taxon>
        <taxon>Agaricomycetidae</taxon>
        <taxon>Agaricales</taxon>
        <taxon>Marasmiineae</taxon>
        <taxon>Mycenaceae</taxon>
        <taxon>Mycena</taxon>
    </lineage>
</organism>
<dbReference type="Proteomes" id="UP000620124">
    <property type="component" value="Unassembled WGS sequence"/>
</dbReference>
<proteinExistence type="predicted"/>
<evidence type="ECO:0000259" key="2">
    <source>
        <dbReference type="Pfam" id="PF09791"/>
    </source>
</evidence>
<evidence type="ECO:0000256" key="1">
    <source>
        <dbReference type="SAM" id="Coils"/>
    </source>
</evidence>
<dbReference type="GO" id="GO:0005739">
    <property type="term" value="C:mitochondrion"/>
    <property type="evidence" value="ECO:0007669"/>
    <property type="project" value="TreeGrafter"/>
</dbReference>
<protein>
    <submittedName>
        <fullName evidence="3">Oxidoreductase-like domain-containing protein</fullName>
    </submittedName>
</protein>
<reference evidence="3" key="1">
    <citation type="submission" date="2020-05" db="EMBL/GenBank/DDBJ databases">
        <title>Mycena genomes resolve the evolution of fungal bioluminescence.</title>
        <authorList>
            <person name="Tsai I.J."/>
        </authorList>
    </citation>
    <scope>NUCLEOTIDE SEQUENCE</scope>
    <source>
        <strain evidence="3">CCC161011</strain>
    </source>
</reference>
<evidence type="ECO:0000313" key="3">
    <source>
        <dbReference type="EMBL" id="KAF7350152.1"/>
    </source>
</evidence>
<dbReference type="Pfam" id="PF09791">
    <property type="entry name" value="Oxidored-like"/>
    <property type="match status" value="1"/>
</dbReference>
<keyword evidence="1" id="KW-0175">Coiled coil</keyword>
<sequence>MFPILHTGRRVSLSIRRYFALDSGAIERIKKPTRGGQNLSLRYRRLEQSLRGKEALQRDIDALESDVAGHFKDTSTAAETTEANRYFRGLEIPRQPKAPQSDECCMSGCAVCVYDLYEESLAAYKESLAAFMSALTSAGIPQEAWPKSVRTIDTTEPKKSVTLSAFEELERSLKAKRETETLVPRSNKRPRPTWTMAELYEVLPLTDVPACKLRAPQHPRINISQVFQKFSE</sequence>
<gene>
    <name evidence="3" type="ORF">MVEN_01317700</name>
</gene>
<accession>A0A8H6Y1L0</accession>
<name>A0A8H6Y1L0_9AGAR</name>
<dbReference type="AlphaFoldDB" id="A0A8H6Y1L0"/>
<feature type="coiled-coil region" evidence="1">
    <location>
        <begin position="46"/>
        <end position="73"/>
    </location>
</feature>
<dbReference type="OrthoDB" id="10064411at2759"/>
<comment type="caution">
    <text evidence="3">The sequence shown here is derived from an EMBL/GenBank/DDBJ whole genome shotgun (WGS) entry which is preliminary data.</text>
</comment>
<dbReference type="PANTHER" id="PTHR21193">
    <property type="entry name" value="OXIDOREDUCTASE-LIKE DOMAIN-CONTAINING PROTEIN 1"/>
    <property type="match status" value="1"/>
</dbReference>
<dbReference type="EMBL" id="JACAZI010000010">
    <property type="protein sequence ID" value="KAF7350152.1"/>
    <property type="molecule type" value="Genomic_DNA"/>
</dbReference>
<keyword evidence="4" id="KW-1185">Reference proteome</keyword>